<dbReference type="Gene3D" id="1.10.10.10">
    <property type="entry name" value="Winged helix-like DNA-binding domain superfamily/Winged helix DNA-binding domain"/>
    <property type="match status" value="1"/>
</dbReference>
<dbReference type="PANTHER" id="PTHR30419">
    <property type="entry name" value="HTH-TYPE TRANSCRIPTIONAL REGULATOR YBHD"/>
    <property type="match status" value="1"/>
</dbReference>
<dbReference type="PANTHER" id="PTHR30419:SF8">
    <property type="entry name" value="NITROGEN ASSIMILATION TRANSCRIPTIONAL ACTIVATOR-RELATED"/>
    <property type="match status" value="1"/>
</dbReference>
<proteinExistence type="inferred from homology"/>
<comment type="caution">
    <text evidence="6">The sequence shown here is derived from an EMBL/GenBank/DDBJ whole genome shotgun (WGS) entry which is preliminary data.</text>
</comment>
<feature type="domain" description="HTH lysR-type" evidence="5">
    <location>
        <begin position="1"/>
        <end position="62"/>
    </location>
</feature>
<protein>
    <submittedName>
        <fullName evidence="6">Transcriptional regulator, LysR family</fullName>
    </submittedName>
</protein>
<dbReference type="RefSeq" id="WP_040067573.1">
    <property type="nucleotide sequence ID" value="NZ_JXDG01000035.1"/>
</dbReference>
<gene>
    <name evidence="6" type="ORF">UCMB321_2745</name>
</gene>
<dbReference type="InterPro" id="IPR036390">
    <property type="entry name" value="WH_DNA-bd_sf"/>
</dbReference>
<dbReference type="SUPFAM" id="SSF53850">
    <property type="entry name" value="Periplasmic binding protein-like II"/>
    <property type="match status" value="1"/>
</dbReference>
<dbReference type="EMBL" id="JXDG01000035">
    <property type="protein sequence ID" value="KIH83619.1"/>
    <property type="molecule type" value="Genomic_DNA"/>
</dbReference>
<accession>A0A0C2ECH9</accession>
<keyword evidence="4" id="KW-0804">Transcription</keyword>
<dbReference type="OrthoDB" id="8839922at2"/>
<evidence type="ECO:0000256" key="3">
    <source>
        <dbReference type="ARBA" id="ARBA00023125"/>
    </source>
</evidence>
<dbReference type="PATRIC" id="fig|226910.6.peg.2735"/>
<dbReference type="Pfam" id="PF00126">
    <property type="entry name" value="HTH_1"/>
    <property type="match status" value="1"/>
</dbReference>
<dbReference type="Gene3D" id="3.40.190.290">
    <property type="match status" value="1"/>
</dbReference>
<dbReference type="STRING" id="226910.UCMB321_2745"/>
<evidence type="ECO:0000256" key="2">
    <source>
        <dbReference type="ARBA" id="ARBA00023015"/>
    </source>
</evidence>
<dbReference type="GO" id="GO:0005829">
    <property type="term" value="C:cytosol"/>
    <property type="evidence" value="ECO:0007669"/>
    <property type="project" value="TreeGrafter"/>
</dbReference>
<evidence type="ECO:0000313" key="6">
    <source>
        <dbReference type="EMBL" id="KIH83619.1"/>
    </source>
</evidence>
<evidence type="ECO:0000256" key="4">
    <source>
        <dbReference type="ARBA" id="ARBA00023163"/>
    </source>
</evidence>
<dbReference type="InterPro" id="IPR000847">
    <property type="entry name" value="LysR_HTH_N"/>
</dbReference>
<dbReference type="AlphaFoldDB" id="A0A0C2ECH9"/>
<keyword evidence="3" id="KW-0238">DNA-binding</keyword>
<dbReference type="SUPFAM" id="SSF46785">
    <property type="entry name" value="Winged helix' DNA-binding domain"/>
    <property type="match status" value="1"/>
</dbReference>
<keyword evidence="2" id="KW-0805">Transcription regulation</keyword>
<sequence length="306" mass="34046">MDDDFQEKRLSYLHQVGVQGGIRKAADALNVNPSVISRQVALLERSLHLPLLERSGRNVILTQAGKLLAEHFAETRARRETLTKHLTDLRYMRGGTVSLRIGQGMIESFVNGVLREFSNDYPDVFVDISTGDLGTTLMMLVRGELDMAFSFGSVGNMSLHRRSFYRGPVCAVVPQDHPLARQPDVRLDELIEYRLIALTDAFGIQRYVNKMFESEGLIFSPAYRCNLLSSAQSLCQAGLGIAFMTAQSLGQSAATNPLVAIPIDHPIARTSECHVLRSSDRRLSPAADHLWRLLINSLEREVSAHT</sequence>
<name>A0A0C2ECH9_9PSED</name>
<keyword evidence="7" id="KW-1185">Reference proteome</keyword>
<dbReference type="InterPro" id="IPR005119">
    <property type="entry name" value="LysR_subst-bd"/>
</dbReference>
<reference evidence="6 7" key="1">
    <citation type="submission" date="2015-01" db="EMBL/GenBank/DDBJ databases">
        <title>Complete genome of Pseudomonas batumici UCM B-321 producer of the batumin antibiotic with strong antistaphilococcal and potential anticancer activity.</title>
        <authorList>
            <person name="Klochko V.V."/>
            <person name="Zelena L.B."/>
            <person name="Elena K.A."/>
            <person name="Reva O.N."/>
        </authorList>
    </citation>
    <scope>NUCLEOTIDE SEQUENCE [LARGE SCALE GENOMIC DNA]</scope>
    <source>
        <strain evidence="6 7">UCM B-321</strain>
    </source>
</reference>
<evidence type="ECO:0000313" key="7">
    <source>
        <dbReference type="Proteomes" id="UP000031535"/>
    </source>
</evidence>
<dbReference type="PROSITE" id="PS50931">
    <property type="entry name" value="HTH_LYSR"/>
    <property type="match status" value="1"/>
</dbReference>
<dbReference type="InterPro" id="IPR050950">
    <property type="entry name" value="HTH-type_LysR_regulators"/>
</dbReference>
<dbReference type="GO" id="GO:0003700">
    <property type="term" value="F:DNA-binding transcription factor activity"/>
    <property type="evidence" value="ECO:0007669"/>
    <property type="project" value="InterPro"/>
</dbReference>
<dbReference type="GO" id="GO:0003677">
    <property type="term" value="F:DNA binding"/>
    <property type="evidence" value="ECO:0007669"/>
    <property type="project" value="UniProtKB-KW"/>
</dbReference>
<comment type="similarity">
    <text evidence="1">Belongs to the LysR transcriptional regulatory family.</text>
</comment>
<dbReference type="InterPro" id="IPR036388">
    <property type="entry name" value="WH-like_DNA-bd_sf"/>
</dbReference>
<evidence type="ECO:0000256" key="1">
    <source>
        <dbReference type="ARBA" id="ARBA00009437"/>
    </source>
</evidence>
<dbReference type="Proteomes" id="UP000031535">
    <property type="component" value="Unassembled WGS sequence"/>
</dbReference>
<evidence type="ECO:0000259" key="5">
    <source>
        <dbReference type="PROSITE" id="PS50931"/>
    </source>
</evidence>
<dbReference type="Pfam" id="PF03466">
    <property type="entry name" value="LysR_substrate"/>
    <property type="match status" value="1"/>
</dbReference>
<organism evidence="6 7">
    <name type="scientific">Pseudomonas batumici</name>
    <dbReference type="NCBI Taxonomy" id="226910"/>
    <lineage>
        <taxon>Bacteria</taxon>
        <taxon>Pseudomonadati</taxon>
        <taxon>Pseudomonadota</taxon>
        <taxon>Gammaproteobacteria</taxon>
        <taxon>Pseudomonadales</taxon>
        <taxon>Pseudomonadaceae</taxon>
        <taxon>Pseudomonas</taxon>
    </lineage>
</organism>